<gene>
    <name evidence="2" type="ORF">PBY51_019910</name>
</gene>
<protein>
    <submittedName>
        <fullName evidence="2">Uncharacterized protein</fullName>
    </submittedName>
</protein>
<keyword evidence="3" id="KW-1185">Reference proteome</keyword>
<reference evidence="2 3" key="2">
    <citation type="journal article" date="2023" name="Mol. Biol. Evol.">
        <title>Genomics of Secondarily Temperate Adaptation in the Only Non-Antarctic Icefish.</title>
        <authorList>
            <person name="Rivera-Colon A.G."/>
            <person name="Rayamajhi N."/>
            <person name="Minhas B.F."/>
            <person name="Madrigal G."/>
            <person name="Bilyk K.T."/>
            <person name="Yoon V."/>
            <person name="Hune M."/>
            <person name="Gregory S."/>
            <person name="Cheng C.H.C."/>
            <person name="Catchen J.M."/>
        </authorList>
    </citation>
    <scope>NUCLEOTIDE SEQUENCE [LARGE SCALE GENOMIC DNA]</scope>
    <source>
        <strain evidence="2">JMC-PN-2008</strain>
    </source>
</reference>
<organism evidence="2 3">
    <name type="scientific">Eleginops maclovinus</name>
    <name type="common">Patagonian blennie</name>
    <name type="synonym">Eleginus maclovinus</name>
    <dbReference type="NCBI Taxonomy" id="56733"/>
    <lineage>
        <taxon>Eukaryota</taxon>
        <taxon>Metazoa</taxon>
        <taxon>Chordata</taxon>
        <taxon>Craniata</taxon>
        <taxon>Vertebrata</taxon>
        <taxon>Euteleostomi</taxon>
        <taxon>Actinopterygii</taxon>
        <taxon>Neopterygii</taxon>
        <taxon>Teleostei</taxon>
        <taxon>Neoteleostei</taxon>
        <taxon>Acanthomorphata</taxon>
        <taxon>Eupercaria</taxon>
        <taxon>Perciformes</taxon>
        <taxon>Notothenioidei</taxon>
        <taxon>Eleginopidae</taxon>
        <taxon>Eleginops</taxon>
    </lineage>
</organism>
<evidence type="ECO:0000256" key="1">
    <source>
        <dbReference type="SAM" id="MobiDB-lite"/>
    </source>
</evidence>
<name>A0AAN7XRQ6_ELEMC</name>
<feature type="compositionally biased region" description="Basic and acidic residues" evidence="1">
    <location>
        <begin position="18"/>
        <end position="32"/>
    </location>
</feature>
<comment type="caution">
    <text evidence="2">The sequence shown here is derived from an EMBL/GenBank/DDBJ whole genome shotgun (WGS) entry which is preliminary data.</text>
</comment>
<accession>A0AAN7XRQ6</accession>
<evidence type="ECO:0000313" key="2">
    <source>
        <dbReference type="EMBL" id="KAK5865659.1"/>
    </source>
</evidence>
<feature type="region of interest" description="Disordered" evidence="1">
    <location>
        <begin position="18"/>
        <end position="38"/>
    </location>
</feature>
<dbReference type="AlphaFoldDB" id="A0AAN7XRQ6"/>
<reference evidence="2 3" key="1">
    <citation type="journal article" date="2023" name="Genes (Basel)">
        <title>Chromosome-Level Genome Assembly and Circadian Gene Repertoire of the Patagonia Blennie Eleginops maclovinus-The Closest Ancestral Proxy of Antarctic Cryonotothenioids.</title>
        <authorList>
            <person name="Cheng C.C."/>
            <person name="Rivera-Colon A.G."/>
            <person name="Minhas B.F."/>
            <person name="Wilson L."/>
            <person name="Rayamajhi N."/>
            <person name="Vargas-Chacoff L."/>
            <person name="Catchen J.M."/>
        </authorList>
    </citation>
    <scope>NUCLEOTIDE SEQUENCE [LARGE SCALE GENOMIC DNA]</scope>
    <source>
        <strain evidence="2">JMC-PN-2008</strain>
    </source>
</reference>
<dbReference type="EMBL" id="JAUZQC010000009">
    <property type="protein sequence ID" value="KAK5865659.1"/>
    <property type="molecule type" value="Genomic_DNA"/>
</dbReference>
<sequence length="76" mass="8713">MKYERRTDHRIRVREDYKVPRRHPGDQHHGDGWSETSSLFRSPNLLPCPAATAVPAVLIKPSQVSCMLPSSLTFHF</sequence>
<proteinExistence type="predicted"/>
<evidence type="ECO:0000313" key="3">
    <source>
        <dbReference type="Proteomes" id="UP001346869"/>
    </source>
</evidence>
<dbReference type="Proteomes" id="UP001346869">
    <property type="component" value="Unassembled WGS sequence"/>
</dbReference>